<dbReference type="Proteomes" id="UP000608024">
    <property type="component" value="Unassembled WGS sequence"/>
</dbReference>
<evidence type="ECO:0000313" key="2">
    <source>
        <dbReference type="EMBL" id="GHE63748.1"/>
    </source>
</evidence>
<dbReference type="EMBL" id="BNBT01000049">
    <property type="protein sequence ID" value="GHE63748.1"/>
    <property type="molecule type" value="Genomic_DNA"/>
</dbReference>
<organism evidence="2 3">
    <name type="scientific">Streptomyces longispororuber</name>
    <dbReference type="NCBI Taxonomy" id="68230"/>
    <lineage>
        <taxon>Bacteria</taxon>
        <taxon>Bacillati</taxon>
        <taxon>Actinomycetota</taxon>
        <taxon>Actinomycetes</taxon>
        <taxon>Kitasatosporales</taxon>
        <taxon>Streptomycetaceae</taxon>
        <taxon>Streptomyces</taxon>
    </lineage>
</organism>
<name>A0A918ZPV2_9ACTN</name>
<accession>A0A918ZPV2</accession>
<dbReference type="AlphaFoldDB" id="A0A918ZPV2"/>
<evidence type="ECO:0000256" key="1">
    <source>
        <dbReference type="SAM" id="MobiDB-lite"/>
    </source>
</evidence>
<feature type="region of interest" description="Disordered" evidence="1">
    <location>
        <begin position="18"/>
        <end position="42"/>
    </location>
</feature>
<comment type="caution">
    <text evidence="2">The sequence shown here is derived from an EMBL/GenBank/DDBJ whole genome shotgun (WGS) entry which is preliminary data.</text>
</comment>
<keyword evidence="3" id="KW-1185">Reference proteome</keyword>
<gene>
    <name evidence="2" type="ORF">GCM10018785_35800</name>
</gene>
<reference evidence="2" key="1">
    <citation type="journal article" date="2014" name="Int. J. Syst. Evol. Microbiol.">
        <title>Complete genome sequence of Corynebacterium casei LMG S-19264T (=DSM 44701T), isolated from a smear-ripened cheese.</title>
        <authorList>
            <consortium name="US DOE Joint Genome Institute (JGI-PGF)"/>
            <person name="Walter F."/>
            <person name="Albersmeier A."/>
            <person name="Kalinowski J."/>
            <person name="Ruckert C."/>
        </authorList>
    </citation>
    <scope>NUCLEOTIDE SEQUENCE</scope>
    <source>
        <strain evidence="2">JCM 4784</strain>
    </source>
</reference>
<proteinExistence type="predicted"/>
<reference evidence="2" key="2">
    <citation type="submission" date="2020-09" db="EMBL/GenBank/DDBJ databases">
        <authorList>
            <person name="Sun Q."/>
            <person name="Ohkuma M."/>
        </authorList>
    </citation>
    <scope>NUCLEOTIDE SEQUENCE</scope>
    <source>
        <strain evidence="2">JCM 4784</strain>
    </source>
</reference>
<sequence>MDDPQIATAVTRLRRDISGAGGAAAAADTVEKALTDTPTTGH</sequence>
<protein>
    <submittedName>
        <fullName evidence="2">Uncharacterized protein</fullName>
    </submittedName>
</protein>
<evidence type="ECO:0000313" key="3">
    <source>
        <dbReference type="Proteomes" id="UP000608024"/>
    </source>
</evidence>